<keyword evidence="3" id="KW-1185">Reference proteome</keyword>
<dbReference type="Gene3D" id="3.50.70.10">
    <property type="match status" value="1"/>
</dbReference>
<reference evidence="3" key="2">
    <citation type="submission" date="2019-01" db="EMBL/GenBank/DDBJ databases">
        <title>Genome sequence of Desulfonema ishimotonii strain Tokyo 01.</title>
        <authorList>
            <person name="Fukui M."/>
        </authorList>
    </citation>
    <scope>NUCLEOTIDE SEQUENCE [LARGE SCALE GENOMIC DNA]</scope>
    <source>
        <strain evidence="3">Tokyo 01</strain>
    </source>
</reference>
<protein>
    <submittedName>
        <fullName evidence="2">Chalcone isomerase</fullName>
    </submittedName>
</protein>
<dbReference type="InterPro" id="IPR016087">
    <property type="entry name" value="Chalcone_isomerase"/>
</dbReference>
<evidence type="ECO:0000313" key="3">
    <source>
        <dbReference type="Proteomes" id="UP000288096"/>
    </source>
</evidence>
<dbReference type="AlphaFoldDB" id="A0A401FTT3"/>
<organism evidence="2 3">
    <name type="scientific">Desulfonema ishimotonii</name>
    <dbReference type="NCBI Taxonomy" id="45657"/>
    <lineage>
        <taxon>Bacteria</taxon>
        <taxon>Pseudomonadati</taxon>
        <taxon>Thermodesulfobacteriota</taxon>
        <taxon>Desulfobacteria</taxon>
        <taxon>Desulfobacterales</taxon>
        <taxon>Desulfococcaceae</taxon>
        <taxon>Desulfonema</taxon>
    </lineage>
</organism>
<dbReference type="InterPro" id="IPR016088">
    <property type="entry name" value="Chalcone_isomerase_3-sand"/>
</dbReference>
<dbReference type="GO" id="GO:0016872">
    <property type="term" value="F:intramolecular lyase activity"/>
    <property type="evidence" value="ECO:0007669"/>
    <property type="project" value="InterPro"/>
</dbReference>
<reference evidence="3" key="1">
    <citation type="submission" date="2017-11" db="EMBL/GenBank/DDBJ databases">
        <authorList>
            <person name="Watanabe M."/>
            <person name="Kojima H."/>
        </authorList>
    </citation>
    <scope>NUCLEOTIDE SEQUENCE [LARGE SCALE GENOMIC DNA]</scope>
    <source>
        <strain evidence="3">Tokyo 01</strain>
    </source>
</reference>
<feature type="domain" description="Chalcone isomerase" evidence="1">
    <location>
        <begin position="21"/>
        <end position="185"/>
    </location>
</feature>
<name>A0A401FTT3_9BACT</name>
<dbReference type="Proteomes" id="UP000288096">
    <property type="component" value="Unassembled WGS sequence"/>
</dbReference>
<keyword evidence="2" id="KW-0413">Isomerase</keyword>
<dbReference type="EMBL" id="BEXT01000001">
    <property type="protein sequence ID" value="GBC60370.1"/>
    <property type="molecule type" value="Genomic_DNA"/>
</dbReference>
<dbReference type="OrthoDB" id="9795336at2"/>
<dbReference type="Pfam" id="PF16036">
    <property type="entry name" value="Chalcone_3"/>
    <property type="match status" value="1"/>
</dbReference>
<dbReference type="RefSeq" id="WP_124327796.1">
    <property type="nucleotide sequence ID" value="NZ_BEXT01000001.1"/>
</dbReference>
<dbReference type="InterPro" id="IPR036298">
    <property type="entry name" value="Chalcone_isomerase_sf"/>
</dbReference>
<sequence length="187" mass="20745">MIRRLSVIILVILMGAPLGFAREIGGVDLPESLIAGKETLMLNGAGLRKKLFIKVYACGLYLKQKSREAPHIVSANEPMAIRMKFIYDGVSNEKLIDAWNEGFENGTSGNIAPIQAQVDEFNSFFVREAKKGDVYDIIYTPEAGVRVYIKDKLMGSIQGVEFKKALFAIWLGEKPADTSLRDGMLDK</sequence>
<evidence type="ECO:0000259" key="1">
    <source>
        <dbReference type="Pfam" id="PF16036"/>
    </source>
</evidence>
<proteinExistence type="predicted"/>
<evidence type="ECO:0000313" key="2">
    <source>
        <dbReference type="EMBL" id="GBC60370.1"/>
    </source>
</evidence>
<accession>A0A401FTT3</accession>
<comment type="caution">
    <text evidence="2">The sequence shown here is derived from an EMBL/GenBank/DDBJ whole genome shotgun (WGS) entry which is preliminary data.</text>
</comment>
<gene>
    <name evidence="2" type="ORF">DENIS_1321</name>
</gene>
<dbReference type="SUPFAM" id="SSF54626">
    <property type="entry name" value="Chalcone isomerase"/>
    <property type="match status" value="1"/>
</dbReference>